<keyword evidence="5 9" id="KW-0441">Lipid A biosynthesis</keyword>
<evidence type="ECO:0000313" key="11">
    <source>
        <dbReference type="Proteomes" id="UP001156682"/>
    </source>
</evidence>
<gene>
    <name evidence="9 10" type="primary">fabZ</name>
    <name evidence="10" type="ORF">GCM10007878_11060</name>
</gene>
<dbReference type="InterPro" id="IPR013114">
    <property type="entry name" value="FabA_FabZ"/>
</dbReference>
<keyword evidence="7 9" id="KW-0456">Lyase</keyword>
<evidence type="ECO:0000256" key="6">
    <source>
        <dbReference type="ARBA" id="ARBA00023098"/>
    </source>
</evidence>
<name>A0ABQ5ZW40_9GAMM</name>
<keyword evidence="6 9" id="KW-0443">Lipid metabolism</keyword>
<evidence type="ECO:0000256" key="2">
    <source>
        <dbReference type="ARBA" id="ARBA00009174"/>
    </source>
</evidence>
<evidence type="ECO:0000256" key="8">
    <source>
        <dbReference type="ARBA" id="ARBA00025049"/>
    </source>
</evidence>
<comment type="similarity">
    <text evidence="2 9">Belongs to the thioester dehydratase family. FabZ subfamily.</text>
</comment>
<dbReference type="InterPro" id="IPR029069">
    <property type="entry name" value="HotDog_dom_sf"/>
</dbReference>
<comment type="caution">
    <text evidence="10">The sequence shown here is derived from an EMBL/GenBank/DDBJ whole genome shotgun (WGS) entry which is preliminary data.</text>
</comment>
<evidence type="ECO:0000313" key="10">
    <source>
        <dbReference type="EMBL" id="GLR63671.1"/>
    </source>
</evidence>
<accession>A0ABQ5ZW40</accession>
<comment type="catalytic activity">
    <reaction evidence="9">
        <text>a (3R)-hydroxyacyl-[ACP] = a (2E)-enoyl-[ACP] + H2O</text>
        <dbReference type="Rhea" id="RHEA:13097"/>
        <dbReference type="Rhea" id="RHEA-COMP:9925"/>
        <dbReference type="Rhea" id="RHEA-COMP:9945"/>
        <dbReference type="ChEBI" id="CHEBI:15377"/>
        <dbReference type="ChEBI" id="CHEBI:78784"/>
        <dbReference type="ChEBI" id="CHEBI:78827"/>
        <dbReference type="EC" id="4.2.1.59"/>
    </reaction>
</comment>
<sequence length="146" mass="16632">MVMDINEIRKYLPHRYPFLLVDRVTDFELGKSIVAYKNITVNEPYFLGHFPDHPIFPGVLIIEAMAQAAGILGFKTVNKLPADGHLYYFVGSEKTRFKRPVVPGDRLTLEATVLREKRGIWVFACRAHVEGETVCETHITCAEKKV</sequence>
<evidence type="ECO:0000256" key="5">
    <source>
        <dbReference type="ARBA" id="ARBA00022556"/>
    </source>
</evidence>
<dbReference type="NCBIfam" id="TIGR01750">
    <property type="entry name" value="fabZ"/>
    <property type="match status" value="1"/>
</dbReference>
<evidence type="ECO:0000256" key="7">
    <source>
        <dbReference type="ARBA" id="ARBA00023239"/>
    </source>
</evidence>
<dbReference type="HAMAP" id="MF_00406">
    <property type="entry name" value="FabZ"/>
    <property type="match status" value="1"/>
</dbReference>
<dbReference type="RefSeq" id="WP_027849991.1">
    <property type="nucleotide sequence ID" value="NZ_BSOR01000016.1"/>
</dbReference>
<dbReference type="CDD" id="cd01288">
    <property type="entry name" value="FabZ"/>
    <property type="match status" value="1"/>
</dbReference>
<comment type="subcellular location">
    <subcellularLocation>
        <location evidence="1 9">Cytoplasm</location>
    </subcellularLocation>
</comment>
<dbReference type="EC" id="4.2.1.59" evidence="9"/>
<dbReference type="SUPFAM" id="SSF54637">
    <property type="entry name" value="Thioesterase/thiol ester dehydrase-isomerase"/>
    <property type="match status" value="1"/>
</dbReference>
<keyword evidence="3 9" id="KW-0963">Cytoplasm</keyword>
<proteinExistence type="inferred from homology"/>
<evidence type="ECO:0000256" key="4">
    <source>
        <dbReference type="ARBA" id="ARBA00022516"/>
    </source>
</evidence>
<dbReference type="PANTHER" id="PTHR30272">
    <property type="entry name" value="3-HYDROXYACYL-[ACYL-CARRIER-PROTEIN] DEHYDRATASE"/>
    <property type="match status" value="1"/>
</dbReference>
<evidence type="ECO:0000256" key="9">
    <source>
        <dbReference type="HAMAP-Rule" id="MF_00406"/>
    </source>
</evidence>
<dbReference type="EMBL" id="BSOR01000016">
    <property type="protein sequence ID" value="GLR63671.1"/>
    <property type="molecule type" value="Genomic_DNA"/>
</dbReference>
<evidence type="ECO:0000256" key="1">
    <source>
        <dbReference type="ARBA" id="ARBA00004496"/>
    </source>
</evidence>
<feature type="active site" evidence="9">
    <location>
        <position position="49"/>
    </location>
</feature>
<dbReference type="Proteomes" id="UP001156682">
    <property type="component" value="Unassembled WGS sequence"/>
</dbReference>
<reference evidence="11" key="1">
    <citation type="journal article" date="2019" name="Int. J. Syst. Evol. Microbiol.">
        <title>The Global Catalogue of Microorganisms (GCM) 10K type strain sequencing project: providing services to taxonomists for standard genome sequencing and annotation.</title>
        <authorList>
            <consortium name="The Broad Institute Genomics Platform"/>
            <consortium name="The Broad Institute Genome Sequencing Center for Infectious Disease"/>
            <person name="Wu L."/>
            <person name="Ma J."/>
        </authorList>
    </citation>
    <scope>NUCLEOTIDE SEQUENCE [LARGE SCALE GENOMIC DNA]</scope>
    <source>
        <strain evidence="11">NBRC 100033</strain>
    </source>
</reference>
<dbReference type="Pfam" id="PF07977">
    <property type="entry name" value="FabA"/>
    <property type="match status" value="1"/>
</dbReference>
<keyword evidence="4 9" id="KW-0444">Lipid biosynthesis</keyword>
<dbReference type="PANTHER" id="PTHR30272:SF1">
    <property type="entry name" value="3-HYDROXYACYL-[ACYL-CARRIER-PROTEIN] DEHYDRATASE"/>
    <property type="match status" value="1"/>
</dbReference>
<dbReference type="InterPro" id="IPR010084">
    <property type="entry name" value="FabZ"/>
</dbReference>
<organism evidence="10 11">
    <name type="scientific">Marinospirillum insulare</name>
    <dbReference type="NCBI Taxonomy" id="217169"/>
    <lineage>
        <taxon>Bacteria</taxon>
        <taxon>Pseudomonadati</taxon>
        <taxon>Pseudomonadota</taxon>
        <taxon>Gammaproteobacteria</taxon>
        <taxon>Oceanospirillales</taxon>
        <taxon>Oceanospirillaceae</taxon>
        <taxon>Marinospirillum</taxon>
    </lineage>
</organism>
<protein>
    <recommendedName>
        <fullName evidence="9">3-hydroxyacyl-[acyl-carrier-protein] dehydratase FabZ</fullName>
        <ecNumber evidence="9">4.2.1.59</ecNumber>
    </recommendedName>
    <alternativeName>
        <fullName evidence="9">(3R)-hydroxymyristoyl-[acyl-carrier-protein] dehydratase</fullName>
        <shortName evidence="9">(3R)-hydroxymyristoyl-ACP dehydrase</shortName>
    </alternativeName>
    <alternativeName>
        <fullName evidence="9">Beta-hydroxyacyl-ACP dehydratase</fullName>
    </alternativeName>
</protein>
<evidence type="ECO:0000256" key="3">
    <source>
        <dbReference type="ARBA" id="ARBA00022490"/>
    </source>
</evidence>
<keyword evidence="11" id="KW-1185">Reference proteome</keyword>
<dbReference type="Gene3D" id="3.10.129.10">
    <property type="entry name" value="Hotdog Thioesterase"/>
    <property type="match status" value="1"/>
</dbReference>
<comment type="function">
    <text evidence="8 9">Involved in unsaturated fatty acids biosynthesis. Catalyzes the dehydration of short chain beta-hydroxyacyl-ACPs and long chain saturated and unsaturated beta-hydroxyacyl-ACPs.</text>
</comment>
<dbReference type="NCBIfam" id="NF000582">
    <property type="entry name" value="PRK00006.1"/>
    <property type="match status" value="1"/>
</dbReference>